<protein>
    <submittedName>
        <fullName evidence="1">Methyltransferase</fullName>
    </submittedName>
</protein>
<name>V7D4L8_9PSED</name>
<dbReference type="Proteomes" id="UP000018511">
    <property type="component" value="Unassembled WGS sequence"/>
</dbReference>
<dbReference type="GO" id="GO:0009312">
    <property type="term" value="P:oligosaccharide biosynthetic process"/>
    <property type="evidence" value="ECO:0007669"/>
    <property type="project" value="InterPro"/>
</dbReference>
<dbReference type="SUPFAM" id="SSF53335">
    <property type="entry name" value="S-adenosyl-L-methionine-dependent methyltransferases"/>
    <property type="match status" value="1"/>
</dbReference>
<dbReference type="GO" id="GO:0008757">
    <property type="term" value="F:S-adenosylmethionine-dependent methyltransferase activity"/>
    <property type="evidence" value="ECO:0007669"/>
    <property type="project" value="InterPro"/>
</dbReference>
<dbReference type="CDD" id="cd02440">
    <property type="entry name" value="AdoMet_MTases"/>
    <property type="match status" value="1"/>
</dbReference>
<accession>V7D4L8</accession>
<evidence type="ECO:0000313" key="1">
    <source>
        <dbReference type="EMBL" id="ESW37229.1"/>
    </source>
</evidence>
<dbReference type="AlphaFoldDB" id="V7D4L8"/>
<dbReference type="PATRIC" id="fig|1388762.3.peg.4828"/>
<reference evidence="1 2" key="1">
    <citation type="submission" date="2013-10" db="EMBL/GenBank/DDBJ databases">
        <title>Whole Genome Shotgun Sequence of Pseudomonas taiwanensis SJ9.</title>
        <authorList>
            <person name="Hong S.-J."/>
            <person name="Shin J.-H."/>
        </authorList>
    </citation>
    <scope>NUCLEOTIDE SEQUENCE [LARGE SCALE GENOMIC DNA]</scope>
    <source>
        <strain evidence="1 2">SJ9</strain>
    </source>
</reference>
<evidence type="ECO:0000313" key="2">
    <source>
        <dbReference type="Proteomes" id="UP000018511"/>
    </source>
</evidence>
<gene>
    <name evidence="1" type="ORF">O164_25195</name>
</gene>
<keyword evidence="1" id="KW-0808">Transferase</keyword>
<dbReference type="InterPro" id="IPR029063">
    <property type="entry name" value="SAM-dependent_MTases_sf"/>
</dbReference>
<proteinExistence type="predicted"/>
<dbReference type="GO" id="GO:0032259">
    <property type="term" value="P:methylation"/>
    <property type="evidence" value="ECO:0007669"/>
    <property type="project" value="UniProtKB-KW"/>
</dbReference>
<dbReference type="Gene3D" id="3.40.50.150">
    <property type="entry name" value="Vaccinia Virus protein VP39"/>
    <property type="match status" value="1"/>
</dbReference>
<comment type="caution">
    <text evidence="1">The sequence shown here is derived from an EMBL/GenBank/DDBJ whole genome shotgun (WGS) entry which is preliminary data.</text>
</comment>
<keyword evidence="1" id="KW-0489">Methyltransferase</keyword>
<dbReference type="InterPro" id="IPR008715">
    <property type="entry name" value="SAM-MeTfrase_NodS-like"/>
</dbReference>
<dbReference type="EMBL" id="AXUP01000445">
    <property type="protein sequence ID" value="ESW37229.1"/>
    <property type="molecule type" value="Genomic_DNA"/>
</dbReference>
<sequence length="208" mass="23669">MSLDPQYFADLYATSEDPWAFRTRWYEKRKRELVMACLPRQCYQRVFEPACANGELSALLAERCANLVCQDLDPTAVALAGERLAGLRNVSVELARLPADWPGGRFDLIVLSEVGYYLDPTDWLQVIEQSVASLTYDGGLLACHWKHPIVGCPQDGREVHRMLARHLPLYLQFQHDEADFLLEYWSSQPAWSTSMRPAHDCRGDPGPQ</sequence>
<organism evidence="1 2">
    <name type="scientific">Pseudomonas taiwanensis SJ9</name>
    <dbReference type="NCBI Taxonomy" id="1388762"/>
    <lineage>
        <taxon>Bacteria</taxon>
        <taxon>Pseudomonadati</taxon>
        <taxon>Pseudomonadota</taxon>
        <taxon>Gammaproteobacteria</taxon>
        <taxon>Pseudomonadales</taxon>
        <taxon>Pseudomonadaceae</taxon>
        <taxon>Pseudomonas</taxon>
    </lineage>
</organism>
<dbReference type="Pfam" id="PF05401">
    <property type="entry name" value="NodS"/>
    <property type="match status" value="1"/>
</dbReference>